<gene>
    <name evidence="5" type="ORF">HNR61_002770</name>
</gene>
<evidence type="ECO:0000313" key="6">
    <source>
        <dbReference type="Proteomes" id="UP000572680"/>
    </source>
</evidence>
<keyword evidence="2" id="KW-0812">Transmembrane</keyword>
<dbReference type="Pfam" id="PF11887">
    <property type="entry name" value="Mce4_CUP1"/>
    <property type="match status" value="1"/>
</dbReference>
<evidence type="ECO:0000256" key="2">
    <source>
        <dbReference type="SAM" id="Phobius"/>
    </source>
</evidence>
<feature type="domain" description="Mce/MlaD" evidence="3">
    <location>
        <begin position="35"/>
        <end position="110"/>
    </location>
</feature>
<dbReference type="Proteomes" id="UP000572680">
    <property type="component" value="Unassembled WGS sequence"/>
</dbReference>
<keyword evidence="2" id="KW-0472">Membrane</keyword>
<accession>A0A7W3LN16</accession>
<feature type="region of interest" description="Disordered" evidence="1">
    <location>
        <begin position="333"/>
        <end position="400"/>
    </location>
</feature>
<keyword evidence="6" id="KW-1185">Reference proteome</keyword>
<dbReference type="InterPro" id="IPR024516">
    <property type="entry name" value="Mce_C"/>
</dbReference>
<dbReference type="NCBIfam" id="TIGR00996">
    <property type="entry name" value="Mtu_fam_mce"/>
    <property type="match status" value="1"/>
</dbReference>
<evidence type="ECO:0000259" key="3">
    <source>
        <dbReference type="Pfam" id="PF02470"/>
    </source>
</evidence>
<protein>
    <submittedName>
        <fullName evidence="5">Phospholipid/cholesterol/gamma-HCH transport system substrate-binding protein</fullName>
    </submittedName>
</protein>
<proteinExistence type="predicted"/>
<keyword evidence="2" id="KW-1133">Transmembrane helix</keyword>
<name>A0A7W3LN16_ACTNM</name>
<dbReference type="AlphaFoldDB" id="A0A7W3LN16"/>
<evidence type="ECO:0000313" key="5">
    <source>
        <dbReference type="EMBL" id="MBA8951139.1"/>
    </source>
</evidence>
<dbReference type="RefSeq" id="WP_182843514.1">
    <property type="nucleotide sequence ID" value="NZ_BAAALP010000009.1"/>
</dbReference>
<dbReference type="EMBL" id="JACJIA010000003">
    <property type="protein sequence ID" value="MBA8951139.1"/>
    <property type="molecule type" value="Genomic_DNA"/>
</dbReference>
<organism evidence="5 6">
    <name type="scientific">Actinomadura namibiensis</name>
    <dbReference type="NCBI Taxonomy" id="182080"/>
    <lineage>
        <taxon>Bacteria</taxon>
        <taxon>Bacillati</taxon>
        <taxon>Actinomycetota</taxon>
        <taxon>Actinomycetes</taxon>
        <taxon>Streptosporangiales</taxon>
        <taxon>Thermomonosporaceae</taxon>
        <taxon>Actinomadura</taxon>
    </lineage>
</organism>
<dbReference type="InterPro" id="IPR052336">
    <property type="entry name" value="MlaD_Phospholipid_Transporter"/>
</dbReference>
<feature type="transmembrane region" description="Helical" evidence="2">
    <location>
        <begin position="405"/>
        <end position="430"/>
    </location>
</feature>
<evidence type="ECO:0000256" key="1">
    <source>
        <dbReference type="SAM" id="MobiDB-lite"/>
    </source>
</evidence>
<dbReference type="PANTHER" id="PTHR33371">
    <property type="entry name" value="INTERMEMBRANE PHOSPHOLIPID TRANSPORT SYSTEM BINDING PROTEIN MLAD-RELATED"/>
    <property type="match status" value="1"/>
</dbReference>
<sequence>MTRRLTINLGVFAALAVLMTVWAFTSVVRFDFIDRPYRVTVEFESSPGLHPGFEVDYLGVRIGKIDSVRLEKSKVVVRLDIERGTRIPANVTAAAARKSAVGEPVVEITPEPGAARGPTMRPGAVIPVSKTKVPPRYGDLFGAVIKTLKAIDPNDARVLTHELAEGWSGREGSLRQIIQGGDQLTQTFADNTELLDGLTSDLGRIASVLNANRGDLGAGIDNLAALTGALRQVRGELKVLRDDGPELLSTVNRLLDKTGPDFECAVGSLADLGITRYNPDALADLRRTLRLSPSLKVVLDNVIGQDQGKPVLNVVFLVTLRKQATLEFKHPLPQPAVNPMLRCPGGRDPITTRQASYQGKNPGDTRPAHDPAHNKPNPPGTVPDPLAARKAAENARDSSAGPPVWLVYVPPVLALMVLIRVMAGSVPVLSRLPRPRSRRRRED</sequence>
<dbReference type="Pfam" id="PF02470">
    <property type="entry name" value="MlaD"/>
    <property type="match status" value="1"/>
</dbReference>
<evidence type="ECO:0000259" key="4">
    <source>
        <dbReference type="Pfam" id="PF11887"/>
    </source>
</evidence>
<feature type="domain" description="Mammalian cell entry C-terminal" evidence="4">
    <location>
        <begin position="119"/>
        <end position="321"/>
    </location>
</feature>
<dbReference type="PANTHER" id="PTHR33371:SF4">
    <property type="entry name" value="INTERMEMBRANE PHOSPHOLIPID TRANSPORT SYSTEM BINDING PROTEIN MLAD"/>
    <property type="match status" value="1"/>
</dbReference>
<dbReference type="InterPro" id="IPR003399">
    <property type="entry name" value="Mce/MlaD"/>
</dbReference>
<comment type="caution">
    <text evidence="5">The sequence shown here is derived from an EMBL/GenBank/DDBJ whole genome shotgun (WGS) entry which is preliminary data.</text>
</comment>
<dbReference type="InterPro" id="IPR005693">
    <property type="entry name" value="Mce"/>
</dbReference>
<reference evidence="5 6" key="1">
    <citation type="submission" date="2020-08" db="EMBL/GenBank/DDBJ databases">
        <title>Genomic Encyclopedia of Type Strains, Phase IV (KMG-IV): sequencing the most valuable type-strain genomes for metagenomic binning, comparative biology and taxonomic classification.</title>
        <authorList>
            <person name="Goeker M."/>
        </authorList>
    </citation>
    <scope>NUCLEOTIDE SEQUENCE [LARGE SCALE GENOMIC DNA]</scope>
    <source>
        <strain evidence="5 6">DSM 44197</strain>
    </source>
</reference>